<name>A0AAD1XCU3_EUPCR</name>
<dbReference type="Proteomes" id="UP001295684">
    <property type="component" value="Unassembled WGS sequence"/>
</dbReference>
<feature type="region of interest" description="Disordered" evidence="1">
    <location>
        <begin position="90"/>
        <end position="111"/>
    </location>
</feature>
<keyword evidence="3" id="KW-1185">Reference proteome</keyword>
<gene>
    <name evidence="2" type="ORF">ECRASSUSDP1_LOCUS7690</name>
</gene>
<dbReference type="AlphaFoldDB" id="A0AAD1XCU3"/>
<organism evidence="2 3">
    <name type="scientific">Euplotes crassus</name>
    <dbReference type="NCBI Taxonomy" id="5936"/>
    <lineage>
        <taxon>Eukaryota</taxon>
        <taxon>Sar</taxon>
        <taxon>Alveolata</taxon>
        <taxon>Ciliophora</taxon>
        <taxon>Intramacronucleata</taxon>
        <taxon>Spirotrichea</taxon>
        <taxon>Hypotrichia</taxon>
        <taxon>Euplotida</taxon>
        <taxon>Euplotidae</taxon>
        <taxon>Moneuplotes</taxon>
    </lineage>
</organism>
<reference evidence="2" key="1">
    <citation type="submission" date="2023-07" db="EMBL/GenBank/DDBJ databases">
        <authorList>
            <consortium name="AG Swart"/>
            <person name="Singh M."/>
            <person name="Singh A."/>
            <person name="Seah K."/>
            <person name="Emmerich C."/>
        </authorList>
    </citation>
    <scope>NUCLEOTIDE SEQUENCE</scope>
    <source>
        <strain evidence="2">DP1</strain>
    </source>
</reference>
<evidence type="ECO:0000313" key="2">
    <source>
        <dbReference type="EMBL" id="CAI2366417.1"/>
    </source>
</evidence>
<accession>A0AAD1XCU3</accession>
<sequence length="440" mass="51363">MLDYNNDSGNWKYGQCIEEMKSPSPNKLEQYVEDSFYELMKSHKFQSSNLKDRRNGASKVALNSYNSSSMSRNKEFQTSKKSSMNRYIAKSSSNLPNLPRTQVKRPSVSHEVNKNIDRRIEKKNLSQNFNNRNTAMSAYKLSSLIKKYNPRDFQFDIDNYNRTELDLSDLEEKSQIKKDIDALRLNERAGRRPQNIYGADPSFTFNKLSNTFENTSRNSKSKLSRMSSNSTKCSLHFKTVTREKCKKRAYFDWNNQPSLLINQNEIKTDKATTSHTTLPESGKTHRGPREESTKDWYSNRVESSKFVVSSSSEDKLKTPFERRQELELTKQKMGKIKQISQELGYNQKKNRVLMNEYRSGILGVDDPINGKSALYRSQNEALQQSKIRSQNHLTRRQKVLNKNYGVSEQIEFCAGNMEKRKDKMHHEISPFWSRKKRVVH</sequence>
<evidence type="ECO:0000313" key="3">
    <source>
        <dbReference type="Proteomes" id="UP001295684"/>
    </source>
</evidence>
<evidence type="ECO:0000256" key="1">
    <source>
        <dbReference type="SAM" id="MobiDB-lite"/>
    </source>
</evidence>
<dbReference type="EMBL" id="CAMPGE010007501">
    <property type="protein sequence ID" value="CAI2366417.1"/>
    <property type="molecule type" value="Genomic_DNA"/>
</dbReference>
<protein>
    <submittedName>
        <fullName evidence="2">Uncharacterized protein</fullName>
    </submittedName>
</protein>
<feature type="compositionally biased region" description="Polar residues" evidence="1">
    <location>
        <begin position="90"/>
        <end position="100"/>
    </location>
</feature>
<feature type="region of interest" description="Disordered" evidence="1">
    <location>
        <begin position="65"/>
        <end position="84"/>
    </location>
</feature>
<comment type="caution">
    <text evidence="2">The sequence shown here is derived from an EMBL/GenBank/DDBJ whole genome shotgun (WGS) entry which is preliminary data.</text>
</comment>
<proteinExistence type="predicted"/>
<feature type="region of interest" description="Disordered" evidence="1">
    <location>
        <begin position="268"/>
        <end position="294"/>
    </location>
</feature>